<sequence>MSATVVTPALADPPPDPCALWERQVYAITTAGGLVEHRFCLETNRDASRWAGEQVVAREGWADVAAVFWSGVRHGTGVYYRVSATTGGLYWSADLLSWQQVGASDWRGFTSLISTEPGVIYGTDKAGAVHRWVHSGWQDGADTWDGERIVALSGASRLIGDTREGIIGLTGDGTVTAWTATGRVVGRTKLRITVPDIVAPEQIVAFDLSPKYPTSAFAITTTGRLAVLMPTSCESNNRVWRVDEEKGSGYRKVFTGGYVANGQGPVEWQCVAPGPGPQ</sequence>
<dbReference type="Gene3D" id="2.115.10.10">
    <property type="entry name" value="Tachylectin 2"/>
    <property type="match status" value="1"/>
</dbReference>
<name>A0A563EJH4_9PSEU</name>
<comment type="caution">
    <text evidence="1">The sequence shown here is derived from an EMBL/GenBank/DDBJ whole genome shotgun (WGS) entry which is preliminary data.</text>
</comment>
<keyword evidence="2" id="KW-1185">Reference proteome</keyword>
<accession>A0A563EJH4</accession>
<dbReference type="AlphaFoldDB" id="A0A563EJH4"/>
<reference evidence="1 2" key="1">
    <citation type="submission" date="2019-07" db="EMBL/GenBank/DDBJ databases">
        <title>Lentzea xizangensis sp. nov., isolated from Qinghai-Tibetan Plateau Soils.</title>
        <authorList>
            <person name="Huang J."/>
        </authorList>
    </citation>
    <scope>NUCLEOTIDE SEQUENCE [LARGE SCALE GENOMIC DNA]</scope>
    <source>
        <strain evidence="1 2">FXJ1.1311</strain>
    </source>
</reference>
<evidence type="ECO:0000313" key="1">
    <source>
        <dbReference type="EMBL" id="TWP47019.1"/>
    </source>
</evidence>
<dbReference type="RefSeq" id="WP_146358291.1">
    <property type="nucleotide sequence ID" value="NZ_VOBR01000028.1"/>
</dbReference>
<evidence type="ECO:0008006" key="3">
    <source>
        <dbReference type="Google" id="ProtNLM"/>
    </source>
</evidence>
<dbReference type="OrthoDB" id="9951062at2"/>
<dbReference type="Proteomes" id="UP000316639">
    <property type="component" value="Unassembled WGS sequence"/>
</dbReference>
<gene>
    <name evidence="1" type="ORF">FKR81_33765</name>
</gene>
<proteinExistence type="predicted"/>
<dbReference type="EMBL" id="VOBR01000028">
    <property type="protein sequence ID" value="TWP47019.1"/>
    <property type="molecule type" value="Genomic_DNA"/>
</dbReference>
<evidence type="ECO:0000313" key="2">
    <source>
        <dbReference type="Proteomes" id="UP000316639"/>
    </source>
</evidence>
<organism evidence="1 2">
    <name type="scientific">Lentzea tibetensis</name>
    <dbReference type="NCBI Taxonomy" id="2591470"/>
    <lineage>
        <taxon>Bacteria</taxon>
        <taxon>Bacillati</taxon>
        <taxon>Actinomycetota</taxon>
        <taxon>Actinomycetes</taxon>
        <taxon>Pseudonocardiales</taxon>
        <taxon>Pseudonocardiaceae</taxon>
        <taxon>Lentzea</taxon>
    </lineage>
</organism>
<protein>
    <recommendedName>
        <fullName evidence="3">Tachylectin</fullName>
    </recommendedName>
</protein>